<feature type="transmembrane region" description="Helical" evidence="1">
    <location>
        <begin position="89"/>
        <end position="107"/>
    </location>
</feature>
<sequence>MRPCQHCGKAILLSDTVCPLCNGEQVASVGGGATGVGSSQADDRTVVQRQEQVQWEAEKWLFRTAIIVPVSINAGLVLFGYLIAGVQGAGWAMSGVALLVGGIILLLGGDDPSGIAYLITSSPLILMRKLTSEDDLTYSFLRAVILLAIVNGIGAYFCL</sequence>
<dbReference type="RefSeq" id="WP_145378066.1">
    <property type="nucleotide sequence ID" value="NZ_CP036276.1"/>
</dbReference>
<feature type="transmembrane region" description="Helical" evidence="1">
    <location>
        <begin position="136"/>
        <end position="158"/>
    </location>
</feature>
<dbReference type="EMBL" id="CP036276">
    <property type="protein sequence ID" value="QDU45579.1"/>
    <property type="molecule type" value="Genomic_DNA"/>
</dbReference>
<name>A0A517ZSW5_9PLAN</name>
<proteinExistence type="predicted"/>
<keyword evidence="1" id="KW-0472">Membrane</keyword>
<dbReference type="KEGG" id="sdyn:Mal52_40730"/>
<gene>
    <name evidence="2" type="ORF">Mal52_40730</name>
</gene>
<protein>
    <submittedName>
        <fullName evidence="2">Uncharacterized protein</fullName>
    </submittedName>
</protein>
<reference evidence="2 3" key="1">
    <citation type="submission" date="2019-02" db="EMBL/GenBank/DDBJ databases">
        <title>Deep-cultivation of Planctomycetes and their phenomic and genomic characterization uncovers novel biology.</title>
        <authorList>
            <person name="Wiegand S."/>
            <person name="Jogler M."/>
            <person name="Boedeker C."/>
            <person name="Pinto D."/>
            <person name="Vollmers J."/>
            <person name="Rivas-Marin E."/>
            <person name="Kohn T."/>
            <person name="Peeters S.H."/>
            <person name="Heuer A."/>
            <person name="Rast P."/>
            <person name="Oberbeckmann S."/>
            <person name="Bunk B."/>
            <person name="Jeske O."/>
            <person name="Meyerdierks A."/>
            <person name="Storesund J.E."/>
            <person name="Kallscheuer N."/>
            <person name="Luecker S."/>
            <person name="Lage O.M."/>
            <person name="Pohl T."/>
            <person name="Merkel B.J."/>
            <person name="Hornburger P."/>
            <person name="Mueller R.-W."/>
            <person name="Bruemmer F."/>
            <person name="Labrenz M."/>
            <person name="Spormann A.M."/>
            <person name="Op den Camp H."/>
            <person name="Overmann J."/>
            <person name="Amann R."/>
            <person name="Jetten M.S.M."/>
            <person name="Mascher T."/>
            <person name="Medema M.H."/>
            <person name="Devos D.P."/>
            <person name="Kaster A.-K."/>
            <person name="Ovreas L."/>
            <person name="Rohde M."/>
            <person name="Galperin M.Y."/>
            <person name="Jogler C."/>
        </authorList>
    </citation>
    <scope>NUCLEOTIDE SEQUENCE [LARGE SCALE GENOMIC DNA]</scope>
    <source>
        <strain evidence="2 3">Mal52</strain>
    </source>
</reference>
<organism evidence="2 3">
    <name type="scientific">Symmachiella dynata</name>
    <dbReference type="NCBI Taxonomy" id="2527995"/>
    <lineage>
        <taxon>Bacteria</taxon>
        <taxon>Pseudomonadati</taxon>
        <taxon>Planctomycetota</taxon>
        <taxon>Planctomycetia</taxon>
        <taxon>Planctomycetales</taxon>
        <taxon>Planctomycetaceae</taxon>
        <taxon>Symmachiella</taxon>
    </lineage>
</organism>
<evidence type="ECO:0000313" key="2">
    <source>
        <dbReference type="EMBL" id="QDU45579.1"/>
    </source>
</evidence>
<keyword evidence="1" id="KW-1133">Transmembrane helix</keyword>
<keyword evidence="3" id="KW-1185">Reference proteome</keyword>
<evidence type="ECO:0000313" key="3">
    <source>
        <dbReference type="Proteomes" id="UP000319383"/>
    </source>
</evidence>
<accession>A0A517ZSW5</accession>
<dbReference type="Proteomes" id="UP000319383">
    <property type="component" value="Chromosome"/>
</dbReference>
<evidence type="ECO:0000256" key="1">
    <source>
        <dbReference type="SAM" id="Phobius"/>
    </source>
</evidence>
<feature type="transmembrane region" description="Helical" evidence="1">
    <location>
        <begin position="60"/>
        <end position="83"/>
    </location>
</feature>
<keyword evidence="1" id="KW-0812">Transmembrane</keyword>
<dbReference type="AlphaFoldDB" id="A0A517ZSW5"/>